<dbReference type="InterPro" id="IPR051911">
    <property type="entry name" value="SDR_oxidoreductase"/>
</dbReference>
<dbReference type="Proteomes" id="UP000602284">
    <property type="component" value="Unassembled WGS sequence"/>
</dbReference>
<keyword evidence="5" id="KW-1185">Reference proteome</keyword>
<dbReference type="PRINTS" id="PR00081">
    <property type="entry name" value="GDHRDH"/>
</dbReference>
<dbReference type="PRINTS" id="PR00080">
    <property type="entry name" value="SDRFAMILY"/>
</dbReference>
<dbReference type="InterPro" id="IPR002347">
    <property type="entry name" value="SDR_fam"/>
</dbReference>
<dbReference type="CDD" id="cd05233">
    <property type="entry name" value="SDR_c"/>
    <property type="match status" value="1"/>
</dbReference>
<proteinExistence type="inferred from homology"/>
<name>A0ABS1JE36_9BACL</name>
<dbReference type="Gene3D" id="3.40.50.720">
    <property type="entry name" value="NAD(P)-binding Rossmann-like Domain"/>
    <property type="match status" value="1"/>
</dbReference>
<organism evidence="4 5">
    <name type="scientific">Tumebacillus amylolyticus</name>
    <dbReference type="NCBI Taxonomy" id="2801339"/>
    <lineage>
        <taxon>Bacteria</taxon>
        <taxon>Bacillati</taxon>
        <taxon>Bacillota</taxon>
        <taxon>Bacilli</taxon>
        <taxon>Bacillales</taxon>
        <taxon>Alicyclobacillaceae</taxon>
        <taxon>Tumebacillus</taxon>
    </lineage>
</organism>
<sequence>MARQLAGQTAIVTGASRGIGRAIVRNLLELGINVVAVARNEYGLERLQEEMRVGKRLLAVACDIRDQLEVERLFEVASDRFGRIEIVVNNAGVGSFAPIEEYDEVMLDEILDTNLKAVFHMCRAAFVHMKRNGGGQVVNIAALLGMETEPFASAYCASKWGVMGLTEALHQEGRPHGIRVAVVAPGTTQTDFAGIPSQQKSQALRPETVAEGVSYLLQQGDDAKMSQLVLR</sequence>
<gene>
    <name evidence="4" type="ORF">JJB07_14525</name>
</gene>
<dbReference type="InterPro" id="IPR020904">
    <property type="entry name" value="Sc_DH/Rdtase_CS"/>
</dbReference>
<evidence type="ECO:0000313" key="4">
    <source>
        <dbReference type="EMBL" id="MBL0387853.1"/>
    </source>
</evidence>
<dbReference type="PANTHER" id="PTHR43976:SF16">
    <property type="entry name" value="SHORT-CHAIN DEHYDROGENASE_REDUCTASE FAMILY PROTEIN"/>
    <property type="match status" value="1"/>
</dbReference>
<dbReference type="EMBL" id="JAEQNB010000004">
    <property type="protein sequence ID" value="MBL0387853.1"/>
    <property type="molecule type" value="Genomic_DNA"/>
</dbReference>
<accession>A0ABS1JE36</accession>
<dbReference type="PROSITE" id="PS00061">
    <property type="entry name" value="ADH_SHORT"/>
    <property type="match status" value="1"/>
</dbReference>
<evidence type="ECO:0000256" key="2">
    <source>
        <dbReference type="ARBA" id="ARBA00023002"/>
    </source>
</evidence>
<dbReference type="InterPro" id="IPR036291">
    <property type="entry name" value="NAD(P)-bd_dom_sf"/>
</dbReference>
<reference evidence="4 5" key="1">
    <citation type="submission" date="2021-01" db="EMBL/GenBank/DDBJ databases">
        <title>Tumebacillus sp. strain ITR2 16S ribosomal RNA gene Genome sequencing and assembly.</title>
        <authorList>
            <person name="Kang M."/>
        </authorList>
    </citation>
    <scope>NUCLEOTIDE SEQUENCE [LARGE SCALE GENOMIC DNA]</scope>
    <source>
        <strain evidence="4 5">ITR2</strain>
    </source>
</reference>
<dbReference type="RefSeq" id="WP_201636267.1">
    <property type="nucleotide sequence ID" value="NZ_JAEQNB010000004.1"/>
</dbReference>
<evidence type="ECO:0000256" key="1">
    <source>
        <dbReference type="ARBA" id="ARBA00006484"/>
    </source>
</evidence>
<dbReference type="Pfam" id="PF00106">
    <property type="entry name" value="adh_short"/>
    <property type="match status" value="1"/>
</dbReference>
<comment type="caution">
    <text evidence="4">The sequence shown here is derived from an EMBL/GenBank/DDBJ whole genome shotgun (WGS) entry which is preliminary data.</text>
</comment>
<keyword evidence="2" id="KW-0560">Oxidoreductase</keyword>
<evidence type="ECO:0000313" key="5">
    <source>
        <dbReference type="Proteomes" id="UP000602284"/>
    </source>
</evidence>
<dbReference type="PANTHER" id="PTHR43976">
    <property type="entry name" value="SHORT CHAIN DEHYDROGENASE"/>
    <property type="match status" value="1"/>
</dbReference>
<evidence type="ECO:0000256" key="3">
    <source>
        <dbReference type="RuleBase" id="RU000363"/>
    </source>
</evidence>
<dbReference type="SUPFAM" id="SSF51735">
    <property type="entry name" value="NAD(P)-binding Rossmann-fold domains"/>
    <property type="match status" value="1"/>
</dbReference>
<protein>
    <submittedName>
        <fullName evidence="4">SDR family oxidoreductase</fullName>
    </submittedName>
</protein>
<comment type="similarity">
    <text evidence="1 3">Belongs to the short-chain dehydrogenases/reductases (SDR) family.</text>
</comment>